<dbReference type="InterPro" id="IPR002893">
    <property type="entry name" value="Znf_MYND"/>
</dbReference>
<dbReference type="GeneID" id="113209942"/>
<feature type="domain" description="MYND-type" evidence="6">
    <location>
        <begin position="11"/>
        <end position="47"/>
    </location>
</feature>
<evidence type="ECO:0000313" key="7">
    <source>
        <dbReference type="Proteomes" id="UP000504606"/>
    </source>
</evidence>
<evidence type="ECO:0000256" key="1">
    <source>
        <dbReference type="ARBA" id="ARBA00022723"/>
    </source>
</evidence>
<dbReference type="GO" id="GO:0008170">
    <property type="term" value="F:N-methyltransferase activity"/>
    <property type="evidence" value="ECO:0007669"/>
    <property type="project" value="UniProtKB-ARBA"/>
</dbReference>
<dbReference type="Proteomes" id="UP000504606">
    <property type="component" value="Unplaced"/>
</dbReference>
<dbReference type="Pfam" id="PF00856">
    <property type="entry name" value="SET"/>
    <property type="match status" value="1"/>
</dbReference>
<organism evidence="7 8">
    <name type="scientific">Frankliniella occidentalis</name>
    <name type="common">Western flower thrips</name>
    <name type="synonym">Euthrips occidentalis</name>
    <dbReference type="NCBI Taxonomy" id="133901"/>
    <lineage>
        <taxon>Eukaryota</taxon>
        <taxon>Metazoa</taxon>
        <taxon>Ecdysozoa</taxon>
        <taxon>Arthropoda</taxon>
        <taxon>Hexapoda</taxon>
        <taxon>Insecta</taxon>
        <taxon>Pterygota</taxon>
        <taxon>Neoptera</taxon>
        <taxon>Paraneoptera</taxon>
        <taxon>Thysanoptera</taxon>
        <taxon>Terebrantia</taxon>
        <taxon>Thripoidea</taxon>
        <taxon>Thripidae</taxon>
        <taxon>Frankliniella</taxon>
    </lineage>
</organism>
<dbReference type="PANTHER" id="PTHR46455:SF1">
    <property type="entry name" value="SET AND MYND DOMAIN CONTAINING, ARTHROPOD-SPECIFIC, MEMBER 2"/>
    <property type="match status" value="1"/>
</dbReference>
<gene>
    <name evidence="8" type="primary">LOC113209942</name>
</gene>
<evidence type="ECO:0000259" key="6">
    <source>
        <dbReference type="PROSITE" id="PS50865"/>
    </source>
</evidence>
<keyword evidence="7" id="KW-1185">Reference proteome</keyword>
<keyword evidence="2 4" id="KW-0863">Zinc-finger</keyword>
<feature type="domain" description="SET" evidence="5">
    <location>
        <begin position="48"/>
        <end position="294"/>
    </location>
</feature>
<name>A0A6J1SRQ0_FRAOC</name>
<sequence>MDSQMSADGPCAVCNAPGRACAGCLSVYYCGKEHQLAHWQSGHKHTCAPYKISKDPILGRYLEATQDIKAGKFIMKSKPLVCGPQMSSEPVCLSCCRRLENEPDDWYQCTVCGWPLCSPDCQKDEQHRPECSAMSKAGFYMGRDCGKVTILGGLEELNQWSWYGSIVPIRALLLPPKDYKKLMTLQTHIQEHRRNPEFNFKVRSVTNFIHNLLKLRDFKEEDIATVLAIFDTNAFEVARSDLNQAGRALYYMGSMMAHACNPNARLCYVGEKFEMALMAEQNIPKGGSINITYMDRLNGTLKRLTHLRTTKYFDCCCSRCNDPTDMGLYLDSVRCITCREKGKLNLLLSTSPLKLTADWQCQDPQCQNKVSASEMIRTHKELRTAKQYLDENPQLSKYKEFINKQLGSEGLLHSTSTYILQIKISLIFDILGHSPGYYLKELENSLLVYKVQLCQEMLDIAKILHPGFSKTRAFLLMQLQETLMEQTKRELRDKLITLKEAKESTKTAKAFLDEAVSILQEPARKADVESKVREFHNCCKRMGMNA</sequence>
<evidence type="ECO:0000313" key="8">
    <source>
        <dbReference type="RefSeq" id="XP_026283503.2"/>
    </source>
</evidence>
<dbReference type="Gene3D" id="2.170.270.10">
    <property type="entry name" value="SET domain"/>
    <property type="match status" value="1"/>
</dbReference>
<dbReference type="OrthoDB" id="265717at2759"/>
<dbReference type="GO" id="GO:0008270">
    <property type="term" value="F:zinc ion binding"/>
    <property type="evidence" value="ECO:0007669"/>
    <property type="project" value="UniProtKB-KW"/>
</dbReference>
<dbReference type="SUPFAM" id="SSF144232">
    <property type="entry name" value="HIT/MYND zinc finger-like"/>
    <property type="match status" value="1"/>
</dbReference>
<dbReference type="AlphaFoldDB" id="A0A6J1SRQ0"/>
<evidence type="ECO:0000259" key="5">
    <source>
        <dbReference type="PROSITE" id="PS50280"/>
    </source>
</evidence>
<dbReference type="SUPFAM" id="SSF82199">
    <property type="entry name" value="SET domain"/>
    <property type="match status" value="1"/>
</dbReference>
<keyword evidence="1" id="KW-0479">Metal-binding</keyword>
<dbReference type="Gene3D" id="1.10.220.160">
    <property type="match status" value="1"/>
</dbReference>
<reference evidence="8" key="1">
    <citation type="submission" date="2025-08" db="UniProtKB">
        <authorList>
            <consortium name="RefSeq"/>
        </authorList>
    </citation>
    <scope>IDENTIFICATION</scope>
    <source>
        <tissue evidence="8">Whole organism</tissue>
    </source>
</reference>
<dbReference type="GO" id="GO:0008757">
    <property type="term" value="F:S-adenosylmethionine-dependent methyltransferase activity"/>
    <property type="evidence" value="ECO:0007669"/>
    <property type="project" value="UniProtKB-ARBA"/>
</dbReference>
<dbReference type="GO" id="GO:0008276">
    <property type="term" value="F:protein methyltransferase activity"/>
    <property type="evidence" value="ECO:0007669"/>
    <property type="project" value="UniProtKB-ARBA"/>
</dbReference>
<dbReference type="PROSITE" id="PS50280">
    <property type="entry name" value="SET"/>
    <property type="match status" value="1"/>
</dbReference>
<dbReference type="KEGG" id="foc:113209942"/>
<evidence type="ECO:0000256" key="3">
    <source>
        <dbReference type="ARBA" id="ARBA00022833"/>
    </source>
</evidence>
<protein>
    <submittedName>
        <fullName evidence="8">SET domain-containing protein SmydA-8-like</fullName>
    </submittedName>
</protein>
<dbReference type="InterPro" id="IPR001214">
    <property type="entry name" value="SET_dom"/>
</dbReference>
<dbReference type="PROSITE" id="PS50865">
    <property type="entry name" value="ZF_MYND_2"/>
    <property type="match status" value="1"/>
</dbReference>
<keyword evidence="3" id="KW-0862">Zinc</keyword>
<dbReference type="RefSeq" id="XP_026283503.2">
    <property type="nucleotide sequence ID" value="XM_026427718.2"/>
</dbReference>
<dbReference type="Pfam" id="PF01753">
    <property type="entry name" value="zf-MYND"/>
    <property type="match status" value="1"/>
</dbReference>
<accession>A0A6J1SRQ0</accession>
<dbReference type="Gene3D" id="6.10.140.2220">
    <property type="match status" value="2"/>
</dbReference>
<proteinExistence type="predicted"/>
<dbReference type="CDD" id="cd20071">
    <property type="entry name" value="SET_SMYD"/>
    <property type="match status" value="1"/>
</dbReference>
<evidence type="ECO:0000256" key="2">
    <source>
        <dbReference type="ARBA" id="ARBA00022771"/>
    </source>
</evidence>
<dbReference type="PANTHER" id="PTHR46455">
    <property type="entry name" value="SET AND MYND DOMAIN CONTAINING, ARTHROPOD-SPECIFIC, MEMBER 4, ISOFORM A"/>
    <property type="match status" value="1"/>
</dbReference>
<dbReference type="SMART" id="SM00317">
    <property type="entry name" value="SET"/>
    <property type="match status" value="1"/>
</dbReference>
<dbReference type="InterPro" id="IPR053010">
    <property type="entry name" value="SET_SmydA-8"/>
</dbReference>
<evidence type="ECO:0000256" key="4">
    <source>
        <dbReference type="PROSITE-ProRule" id="PRU00134"/>
    </source>
</evidence>
<dbReference type="InterPro" id="IPR046341">
    <property type="entry name" value="SET_dom_sf"/>
</dbReference>